<dbReference type="InterPro" id="IPR051220">
    <property type="entry name" value="TFA_Chaperone"/>
</dbReference>
<proteinExistence type="predicted"/>
<sequence length="192" mass="21413">MFELSAEDRVIKVFNFSPLTNELVGPADAWVVANTGLPAHCTMEKPPVVKANQVAVYTESGWKALEDLRGVVVYDKATGEGTRIDALGPIPDSKTHLMPLSKFDVWNGKKWVKDKEAEKNTLINQAFQDRKERMAMAAENINILTFAKESEQATKEELMLLIAWQNYRLQLSRVDVSKAPDVAWPGEPANVA</sequence>
<evidence type="ECO:0000313" key="1">
    <source>
        <dbReference type="EMBL" id="STQ42877.1"/>
    </source>
</evidence>
<name>A0A377N9X0_9GAMM</name>
<dbReference type="GeneID" id="78381452"/>
<gene>
    <name evidence="1" type="ORF">NCTC12157_00543</name>
</gene>
<protein>
    <submittedName>
        <fullName evidence="1">Caudovirales tail fibre assembly protein</fullName>
    </submittedName>
</protein>
<reference evidence="1 2" key="1">
    <citation type="submission" date="2018-06" db="EMBL/GenBank/DDBJ databases">
        <authorList>
            <consortium name="Pathogen Informatics"/>
            <person name="Doyle S."/>
        </authorList>
    </citation>
    <scope>NUCLEOTIDE SEQUENCE [LARGE SCALE GENOMIC DNA]</scope>
    <source>
        <strain evidence="1 2">NCTC12157</strain>
    </source>
</reference>
<dbReference type="PANTHER" id="PTHR34413:SF2">
    <property type="entry name" value="PROPHAGE TAIL FIBER ASSEMBLY PROTEIN HOMOLOG TFAE-RELATED"/>
    <property type="match status" value="1"/>
</dbReference>
<dbReference type="Proteomes" id="UP000254304">
    <property type="component" value="Unassembled WGS sequence"/>
</dbReference>
<dbReference type="PANTHER" id="PTHR34413">
    <property type="entry name" value="PROPHAGE TAIL FIBER ASSEMBLY PROTEIN HOMOLOG TFAE-RELATED-RELATED"/>
    <property type="match status" value="1"/>
</dbReference>
<organism evidence="1 2">
    <name type="scientific">Ewingella americana</name>
    <dbReference type="NCBI Taxonomy" id="41202"/>
    <lineage>
        <taxon>Bacteria</taxon>
        <taxon>Pseudomonadati</taxon>
        <taxon>Pseudomonadota</taxon>
        <taxon>Gammaproteobacteria</taxon>
        <taxon>Enterobacterales</taxon>
        <taxon>Yersiniaceae</taxon>
        <taxon>Ewingella</taxon>
    </lineage>
</organism>
<dbReference type="EMBL" id="UGGO01000001">
    <property type="protein sequence ID" value="STQ42877.1"/>
    <property type="molecule type" value="Genomic_DNA"/>
</dbReference>
<dbReference type="AlphaFoldDB" id="A0A377N9X0"/>
<evidence type="ECO:0000313" key="2">
    <source>
        <dbReference type="Proteomes" id="UP000254304"/>
    </source>
</evidence>
<dbReference type="InterPro" id="IPR003458">
    <property type="entry name" value="Phage_T4_Gp38_tail_assem"/>
</dbReference>
<dbReference type="RefSeq" id="WP_128124428.1">
    <property type="nucleotide sequence ID" value="NZ_VXKG01000003.1"/>
</dbReference>
<dbReference type="Pfam" id="PF02413">
    <property type="entry name" value="Caudo_TAP"/>
    <property type="match status" value="1"/>
</dbReference>
<accession>A0A377N9X0</accession>